<sequence length="121" mass="12710">MDLQLQDKAVIVTGGAKGIGAAAVKSFAAEGAKVVIAGRSPTEGQSLAKEVGGIFIEAELAEEAACRRVVDESLNAFGRIDILVNNAGFNDGRDLDTSPAEFMASVHLNLSHIYTLVHLCR</sequence>
<dbReference type="AlphaFoldDB" id="A0A382X0K8"/>
<organism evidence="1">
    <name type="scientific">marine metagenome</name>
    <dbReference type="NCBI Taxonomy" id="408172"/>
    <lineage>
        <taxon>unclassified sequences</taxon>
        <taxon>metagenomes</taxon>
        <taxon>ecological metagenomes</taxon>
    </lineage>
</organism>
<accession>A0A382X0K8</accession>
<reference evidence="1" key="1">
    <citation type="submission" date="2018-05" db="EMBL/GenBank/DDBJ databases">
        <authorList>
            <person name="Lanie J.A."/>
            <person name="Ng W.-L."/>
            <person name="Kazmierczak K.M."/>
            <person name="Andrzejewski T.M."/>
            <person name="Davidsen T.M."/>
            <person name="Wayne K.J."/>
            <person name="Tettelin H."/>
            <person name="Glass J.I."/>
            <person name="Rusch D."/>
            <person name="Podicherti R."/>
            <person name="Tsui H.-C.T."/>
            <person name="Winkler M.E."/>
        </authorList>
    </citation>
    <scope>NUCLEOTIDE SEQUENCE</scope>
</reference>
<proteinExistence type="predicted"/>
<name>A0A382X0K8_9ZZZZ</name>
<dbReference type="PANTHER" id="PTHR43975">
    <property type="entry name" value="ZGC:101858"/>
    <property type="match status" value="1"/>
</dbReference>
<dbReference type="PRINTS" id="PR00081">
    <property type="entry name" value="GDHRDH"/>
</dbReference>
<dbReference type="InterPro" id="IPR036291">
    <property type="entry name" value="NAD(P)-bd_dom_sf"/>
</dbReference>
<dbReference type="PANTHER" id="PTHR43975:SF2">
    <property type="entry name" value="EG:BACR7A4.14 PROTEIN-RELATED"/>
    <property type="match status" value="1"/>
</dbReference>
<protein>
    <submittedName>
        <fullName evidence="1">Uncharacterized protein</fullName>
    </submittedName>
</protein>
<gene>
    <name evidence="1" type="ORF">METZ01_LOCUS417476</name>
</gene>
<dbReference type="SUPFAM" id="SSF51735">
    <property type="entry name" value="NAD(P)-binding Rossmann-fold domains"/>
    <property type="match status" value="1"/>
</dbReference>
<dbReference type="EMBL" id="UINC01164006">
    <property type="protein sequence ID" value="SVD64622.1"/>
    <property type="molecule type" value="Genomic_DNA"/>
</dbReference>
<dbReference type="InterPro" id="IPR002347">
    <property type="entry name" value="SDR_fam"/>
</dbReference>
<dbReference type="Gene3D" id="3.40.50.720">
    <property type="entry name" value="NAD(P)-binding Rossmann-like Domain"/>
    <property type="match status" value="1"/>
</dbReference>
<dbReference type="Pfam" id="PF00106">
    <property type="entry name" value="adh_short"/>
    <property type="match status" value="1"/>
</dbReference>
<feature type="non-terminal residue" evidence="1">
    <location>
        <position position="121"/>
    </location>
</feature>
<evidence type="ECO:0000313" key="1">
    <source>
        <dbReference type="EMBL" id="SVD64622.1"/>
    </source>
</evidence>